<name>A0A9W9KHC7_9EURO</name>
<dbReference type="EMBL" id="JAPMSZ010000004">
    <property type="protein sequence ID" value="KAJ5105538.1"/>
    <property type="molecule type" value="Genomic_DNA"/>
</dbReference>
<dbReference type="AlphaFoldDB" id="A0A9W9KHC7"/>
<proteinExistence type="predicted"/>
<sequence>MSPVKNTNTGLGPTRRSQAFSLSFVFRGSTRKRTSTIADLSESPPTCEEKIHYPVFNPHDPRHNPGLTPIWHCEPQTAPSTPPQTLETQSLPRRSFHKARSGLLALRSGMLRRSNTQDSAIEENPGPVAPVGLVDLGHGQHGRHGHLLSGFSTATTQEDLNFGAPLYRTGRPWPSLNEVDDETLANPLTNSISAPGVLESHRDAFPGLPYAERHVPGSVLVHPVSLPFDEPHMHGLGHNGHNGTRNIQLSNEMKLDAEAEPSNSTESNVATNNRLAHYPLSTDWGVIESPEEVASTTSPVGRCSCQLDGPRSVIPEQNQVPNLSEVPFISLPSISLPSSDEPMESREDNVRADSDSLSSTSSSSISYHRASPMTKLKPLITRSGLDDRHSMSFHTAASSVPVSRNCSAEVRFAFPGLYHELLDQWIRQSHNNCANDGTGATPSPSQTEAVTVSAQEVIETPGTPSNNLLPTREMLVLGEGIEQSNSAQTEDQNPGLDLEPLRSFNQSTAASGPSTISQDANVHPAETSSSDVSDEQLVICTSPTTTESSAKTRHSFGLHMSLNDKIGVGTRQTGPSEKMLEHQIPDEVRNYSLVRERDMIRSPGDETESSSHFTWDDTTSAEVTSRTSMSIGPWSPVDGEIRFSGSFRDEYYLVDGKASGNHPDRGDQPVKAGQRTICDGSIHGGPGLDRTPSSRIREVTELMSPMVSLRGILQSSNESNFEREREESESNDEYIPTYRAQPRHLH</sequence>
<feature type="compositionally biased region" description="Polar residues" evidence="1">
    <location>
        <begin position="505"/>
        <end position="531"/>
    </location>
</feature>
<feature type="region of interest" description="Disordered" evidence="1">
    <location>
        <begin position="656"/>
        <end position="692"/>
    </location>
</feature>
<organism evidence="2 3">
    <name type="scientific">Penicillium alfredii</name>
    <dbReference type="NCBI Taxonomy" id="1506179"/>
    <lineage>
        <taxon>Eukaryota</taxon>
        <taxon>Fungi</taxon>
        <taxon>Dikarya</taxon>
        <taxon>Ascomycota</taxon>
        <taxon>Pezizomycotina</taxon>
        <taxon>Eurotiomycetes</taxon>
        <taxon>Eurotiomycetidae</taxon>
        <taxon>Eurotiales</taxon>
        <taxon>Aspergillaceae</taxon>
        <taxon>Penicillium</taxon>
    </lineage>
</organism>
<feature type="region of interest" description="Disordered" evidence="1">
    <location>
        <begin position="334"/>
        <end position="368"/>
    </location>
</feature>
<dbReference type="RefSeq" id="XP_056514534.1">
    <property type="nucleotide sequence ID" value="XM_056653467.1"/>
</dbReference>
<dbReference type="OrthoDB" id="4185962at2759"/>
<evidence type="ECO:0000256" key="1">
    <source>
        <dbReference type="SAM" id="MobiDB-lite"/>
    </source>
</evidence>
<protein>
    <submittedName>
        <fullName evidence="2">Uncharacterized protein</fullName>
    </submittedName>
</protein>
<reference evidence="2" key="1">
    <citation type="submission" date="2022-11" db="EMBL/GenBank/DDBJ databases">
        <authorList>
            <person name="Petersen C."/>
        </authorList>
    </citation>
    <scope>NUCLEOTIDE SEQUENCE</scope>
    <source>
        <strain evidence="2">IBT 34128</strain>
    </source>
</reference>
<gene>
    <name evidence="2" type="ORF">NUU61_002885</name>
</gene>
<dbReference type="GeneID" id="81392635"/>
<feature type="compositionally biased region" description="Basic and acidic residues" evidence="1">
    <location>
        <begin position="343"/>
        <end position="354"/>
    </location>
</feature>
<keyword evidence="3" id="KW-1185">Reference proteome</keyword>
<evidence type="ECO:0000313" key="3">
    <source>
        <dbReference type="Proteomes" id="UP001141434"/>
    </source>
</evidence>
<dbReference type="Proteomes" id="UP001141434">
    <property type="component" value="Unassembled WGS sequence"/>
</dbReference>
<comment type="caution">
    <text evidence="2">The sequence shown here is derived from an EMBL/GenBank/DDBJ whole genome shotgun (WGS) entry which is preliminary data.</text>
</comment>
<feature type="region of interest" description="Disordered" evidence="1">
    <location>
        <begin position="505"/>
        <end position="534"/>
    </location>
</feature>
<feature type="region of interest" description="Disordered" evidence="1">
    <location>
        <begin position="710"/>
        <end position="746"/>
    </location>
</feature>
<evidence type="ECO:0000313" key="2">
    <source>
        <dbReference type="EMBL" id="KAJ5105538.1"/>
    </source>
</evidence>
<reference evidence="2" key="2">
    <citation type="journal article" date="2023" name="IMA Fungus">
        <title>Comparative genomic study of the Penicillium genus elucidates a diverse pangenome and 15 lateral gene transfer events.</title>
        <authorList>
            <person name="Petersen C."/>
            <person name="Sorensen T."/>
            <person name="Nielsen M.R."/>
            <person name="Sondergaard T.E."/>
            <person name="Sorensen J.L."/>
            <person name="Fitzpatrick D.A."/>
            <person name="Frisvad J.C."/>
            <person name="Nielsen K.L."/>
        </authorList>
    </citation>
    <scope>NUCLEOTIDE SEQUENCE</scope>
    <source>
        <strain evidence="2">IBT 34128</strain>
    </source>
</reference>
<accession>A0A9W9KHC7</accession>
<feature type="compositionally biased region" description="Low complexity" evidence="1">
    <location>
        <begin position="355"/>
        <end position="368"/>
    </location>
</feature>